<dbReference type="EMBL" id="JARKIF010000025">
    <property type="protein sequence ID" value="KAJ7614839.1"/>
    <property type="molecule type" value="Genomic_DNA"/>
</dbReference>
<keyword evidence="2" id="KW-0472">Membrane</keyword>
<evidence type="ECO:0000256" key="2">
    <source>
        <dbReference type="SAM" id="Phobius"/>
    </source>
</evidence>
<reference evidence="3" key="1">
    <citation type="submission" date="2023-03" db="EMBL/GenBank/DDBJ databases">
        <title>Massive genome expansion in bonnet fungi (Mycena s.s.) driven by repeated elements and novel gene families across ecological guilds.</title>
        <authorList>
            <consortium name="Lawrence Berkeley National Laboratory"/>
            <person name="Harder C.B."/>
            <person name="Miyauchi S."/>
            <person name="Viragh M."/>
            <person name="Kuo A."/>
            <person name="Thoen E."/>
            <person name="Andreopoulos B."/>
            <person name="Lu D."/>
            <person name="Skrede I."/>
            <person name="Drula E."/>
            <person name="Henrissat B."/>
            <person name="Morin E."/>
            <person name="Kohler A."/>
            <person name="Barry K."/>
            <person name="LaButti K."/>
            <person name="Morin E."/>
            <person name="Salamov A."/>
            <person name="Lipzen A."/>
            <person name="Mereny Z."/>
            <person name="Hegedus B."/>
            <person name="Baldrian P."/>
            <person name="Stursova M."/>
            <person name="Weitz H."/>
            <person name="Taylor A."/>
            <person name="Grigoriev I.V."/>
            <person name="Nagy L.G."/>
            <person name="Martin F."/>
            <person name="Kauserud H."/>
        </authorList>
    </citation>
    <scope>NUCLEOTIDE SEQUENCE</scope>
    <source>
        <strain evidence="3">9284</strain>
    </source>
</reference>
<protein>
    <submittedName>
        <fullName evidence="3">Uncharacterized protein</fullName>
    </submittedName>
</protein>
<evidence type="ECO:0000256" key="1">
    <source>
        <dbReference type="SAM" id="MobiDB-lite"/>
    </source>
</evidence>
<accession>A0AAD7BA99</accession>
<feature type="compositionally biased region" description="Polar residues" evidence="1">
    <location>
        <begin position="190"/>
        <end position="207"/>
    </location>
</feature>
<dbReference type="Proteomes" id="UP001221142">
    <property type="component" value="Unassembled WGS sequence"/>
</dbReference>
<keyword evidence="4" id="KW-1185">Reference proteome</keyword>
<proteinExistence type="predicted"/>
<comment type="caution">
    <text evidence="3">The sequence shown here is derived from an EMBL/GenBank/DDBJ whole genome shotgun (WGS) entry which is preliminary data.</text>
</comment>
<name>A0AAD7BA99_9AGAR</name>
<feature type="region of interest" description="Disordered" evidence="1">
    <location>
        <begin position="190"/>
        <end position="209"/>
    </location>
</feature>
<sequence length="272" mass="28714">MVSPHTSSGSMSSARFASGISQRLLCQSTIPSSSGSSTPPPSTSSDKAHRMALIAAPIASTAAVVIMILIGLTYFLRRRSHRTTIHPHPFLGTRSDEVAWKYSGGTPTRSDFTDSTPASPTYHAFHVAVVERPASSASSFACGGVPVKTPHYNYVVHHDSHGSAYDGDPVPAPRMAMEEQRPTQALTVIPSASSSAQPDSNLVSQSLVRADSAASTVSSLYSRESMRSSSPISPPLPPPAAAVLPVNVIHVPDMRDWVYTPRAGAGSRVPET</sequence>
<feature type="transmembrane region" description="Helical" evidence="2">
    <location>
        <begin position="51"/>
        <end position="76"/>
    </location>
</feature>
<evidence type="ECO:0000313" key="3">
    <source>
        <dbReference type="EMBL" id="KAJ7614839.1"/>
    </source>
</evidence>
<keyword evidence="2" id="KW-0812">Transmembrane</keyword>
<evidence type="ECO:0000313" key="4">
    <source>
        <dbReference type="Proteomes" id="UP001221142"/>
    </source>
</evidence>
<dbReference type="AlphaFoldDB" id="A0AAD7BA99"/>
<keyword evidence="2" id="KW-1133">Transmembrane helix</keyword>
<gene>
    <name evidence="3" type="ORF">FB45DRAFT_936171</name>
</gene>
<organism evidence="3 4">
    <name type="scientific">Roridomyces roridus</name>
    <dbReference type="NCBI Taxonomy" id="1738132"/>
    <lineage>
        <taxon>Eukaryota</taxon>
        <taxon>Fungi</taxon>
        <taxon>Dikarya</taxon>
        <taxon>Basidiomycota</taxon>
        <taxon>Agaricomycotina</taxon>
        <taxon>Agaricomycetes</taxon>
        <taxon>Agaricomycetidae</taxon>
        <taxon>Agaricales</taxon>
        <taxon>Marasmiineae</taxon>
        <taxon>Mycenaceae</taxon>
        <taxon>Roridomyces</taxon>
    </lineage>
</organism>